<dbReference type="PROSITE" id="PS50835">
    <property type="entry name" value="IG_LIKE"/>
    <property type="match status" value="5"/>
</dbReference>
<dbReference type="InterPro" id="IPR007110">
    <property type="entry name" value="Ig-like_dom"/>
</dbReference>
<name>A0ABP1QC43_9HEXA</name>
<feature type="domain" description="Ig-like" evidence="8">
    <location>
        <begin position="546"/>
        <end position="643"/>
    </location>
</feature>
<organism evidence="9 10">
    <name type="scientific">Orchesella dallaii</name>
    <dbReference type="NCBI Taxonomy" id="48710"/>
    <lineage>
        <taxon>Eukaryota</taxon>
        <taxon>Metazoa</taxon>
        <taxon>Ecdysozoa</taxon>
        <taxon>Arthropoda</taxon>
        <taxon>Hexapoda</taxon>
        <taxon>Collembola</taxon>
        <taxon>Entomobryomorpha</taxon>
        <taxon>Entomobryoidea</taxon>
        <taxon>Orchesellidae</taxon>
        <taxon>Orchesellinae</taxon>
        <taxon>Orchesella</taxon>
    </lineage>
</organism>
<feature type="compositionally biased region" description="Low complexity" evidence="6">
    <location>
        <begin position="185"/>
        <end position="199"/>
    </location>
</feature>
<dbReference type="Pfam" id="PF13927">
    <property type="entry name" value="Ig_3"/>
    <property type="match status" value="2"/>
</dbReference>
<evidence type="ECO:0000259" key="8">
    <source>
        <dbReference type="PROSITE" id="PS50835"/>
    </source>
</evidence>
<comment type="caution">
    <text evidence="9">The sequence shown here is derived from an EMBL/GenBank/DDBJ whole genome shotgun (WGS) entry which is preliminary data.</text>
</comment>
<dbReference type="PANTHER" id="PTHR23278:SF19">
    <property type="entry name" value="OBSCURIN"/>
    <property type="match status" value="1"/>
</dbReference>
<sequence length="1280" mass="141057">MGHQRKERERRSSGNSIVAGSPLYYWSVGKERQVEMRETISPSPSTSPLLPIRNEESAQKKSNNIDVNLFIRESICGSESGDSIRCCASCHPPDHHSCYKRSEEMEYGNRCSTSCIVEDCGNMTHQETIMFRYNKEQRLPVLPLHPENYISVSSHSFSSSSAQSDTRETATSDLEKMARKRKKNSLTLSTTVTTSSTTSRVQPISSIKDSEWKKKTKKSIKRDTDEVDMSSVDESVPTPASLRQFGNDSAKSRSGGRRSSSSSSSSLSPLNNLVSCFTSWPFILEKYIRLGHLFMTPEAKSVPFRESSKTLDDKCGNGDEVDIAEQEYQAKDNYHDSLSFSSTTKRRGQSILRERKEIVLAGNDDDTKENSYRYPSTPSTRNNNNKTVSQHEHPYRQEHKQKSRKQAFLPVFWIIALVTGSWINPCFAQGPVIEVQAVANKKAILPCDMNAPIRSDDAILVLWYKDLGDMPIYSYDGRIKPGSHAKNEYLLGERAYFRIATEPAALQIDKVSESDAGLYRCRVDFLKSPTRNSKVNLTVIVPPQKPAIFNGQADPVGSGTAGPFKEGSSMTLTCVASGGRPLPKVTWWRGGSLIDESYNKVSTGEAAQNTMTVGKLSRSDLHAVYTCQASNNNLSEPISSSVQVDMLFQPLEVTLLGSNQPMSALQEIEIVCQSVGSRPPAEISWYKDGQHLKSSREEVSPNGNISTSVLKLTPRVSDHGKSLTCRADNSRLEGSALEDSWKLAVFFVPILTLKLGSNLDPDNIREGGDVYLECMIHANPWVYKVVWEHNGQTVQHNASAGIIMSNQSLVLQRVKRASGGRYVCTATNIEGEGRSNPVELSVMYKPICKSEQKRVFGVAKGEQVEISCNVDANPKADTFRWAFNNSADSIDVPQARVSTINTPKLGSSSILRYTPHTELDYGSVVCLATNIIGQQVEPCVFHIIAAGFKMRASVTSFGHGIHRHHYLGKPDPPFNCTTQNITSESLEVECMEGFDGGLPQVFHANIVDAGTSRLLWNFTSQIPFFVINGLKPGQALRVFVHASNRKGSSDKFILEAQTIQEAEKRTASPVDFELTPILGVCVGVVCGLLVVALGIVLALKFRTDTRHPPPLKATKTEYRVEVNDSEEKNPDIIPSSKDSDFFYNDGLYNGPKRNGSITDNFRNCTYYSDKSNSEITYAELCLDTPGPNGNPGMIGPGGGGNGGGSIGVGTVGGGGWSTVDRKRRRNPMDDPASNAVIYATIDHSRMRTNGEPPAHLQPHQREIVSVRTPLLVNSQQESCV</sequence>
<dbReference type="SUPFAM" id="SSF48726">
    <property type="entry name" value="Immunoglobulin"/>
    <property type="match status" value="5"/>
</dbReference>
<keyword evidence="3 7" id="KW-1133">Transmembrane helix</keyword>
<dbReference type="Proteomes" id="UP001642540">
    <property type="component" value="Unassembled WGS sequence"/>
</dbReference>
<evidence type="ECO:0000256" key="4">
    <source>
        <dbReference type="ARBA" id="ARBA00023136"/>
    </source>
</evidence>
<dbReference type="InterPro" id="IPR036116">
    <property type="entry name" value="FN3_sf"/>
</dbReference>
<protein>
    <recommendedName>
        <fullName evidence="8">Ig-like domain-containing protein</fullName>
    </recommendedName>
</protein>
<evidence type="ECO:0000256" key="6">
    <source>
        <dbReference type="SAM" id="MobiDB-lite"/>
    </source>
</evidence>
<dbReference type="InterPro" id="IPR003599">
    <property type="entry name" value="Ig_sub"/>
</dbReference>
<reference evidence="9 10" key="1">
    <citation type="submission" date="2024-08" db="EMBL/GenBank/DDBJ databases">
        <authorList>
            <person name="Cucini C."/>
            <person name="Frati F."/>
        </authorList>
    </citation>
    <scope>NUCLEOTIDE SEQUENCE [LARGE SCALE GENOMIC DNA]</scope>
</reference>
<evidence type="ECO:0000256" key="7">
    <source>
        <dbReference type="SAM" id="Phobius"/>
    </source>
</evidence>
<dbReference type="InterPro" id="IPR013783">
    <property type="entry name" value="Ig-like_fold"/>
</dbReference>
<evidence type="ECO:0000313" key="9">
    <source>
        <dbReference type="EMBL" id="CAL8090212.1"/>
    </source>
</evidence>
<feature type="domain" description="Ig-like" evidence="8">
    <location>
        <begin position="425"/>
        <end position="538"/>
    </location>
</feature>
<dbReference type="Pfam" id="PF08205">
    <property type="entry name" value="C2-set_2"/>
    <property type="match status" value="1"/>
</dbReference>
<keyword evidence="4 7" id="KW-0472">Membrane</keyword>
<evidence type="ECO:0000256" key="2">
    <source>
        <dbReference type="ARBA" id="ARBA00022692"/>
    </source>
</evidence>
<feature type="compositionally biased region" description="Low complexity" evidence="6">
    <location>
        <begin position="39"/>
        <end position="52"/>
    </location>
</feature>
<feature type="compositionally biased region" description="Low complexity" evidence="6">
    <location>
        <begin position="257"/>
        <end position="266"/>
    </location>
</feature>
<feature type="region of interest" description="Disordered" evidence="6">
    <location>
        <begin position="36"/>
        <end position="58"/>
    </location>
</feature>
<dbReference type="Pfam" id="PF07686">
    <property type="entry name" value="V-set"/>
    <property type="match status" value="1"/>
</dbReference>
<dbReference type="CDD" id="cd00096">
    <property type="entry name" value="Ig"/>
    <property type="match status" value="1"/>
</dbReference>
<evidence type="ECO:0000313" key="10">
    <source>
        <dbReference type="Proteomes" id="UP001642540"/>
    </source>
</evidence>
<dbReference type="InterPro" id="IPR013151">
    <property type="entry name" value="Immunoglobulin_dom"/>
</dbReference>
<keyword evidence="10" id="KW-1185">Reference proteome</keyword>
<dbReference type="InterPro" id="IPR036179">
    <property type="entry name" value="Ig-like_dom_sf"/>
</dbReference>
<feature type="domain" description="Ig-like" evidence="8">
    <location>
        <begin position="846"/>
        <end position="937"/>
    </location>
</feature>
<evidence type="ECO:0000256" key="5">
    <source>
        <dbReference type="ARBA" id="ARBA00023157"/>
    </source>
</evidence>
<feature type="compositionally biased region" description="Basic and acidic residues" evidence="6">
    <location>
        <begin position="389"/>
        <end position="400"/>
    </location>
</feature>
<evidence type="ECO:0000256" key="1">
    <source>
        <dbReference type="ARBA" id="ARBA00004167"/>
    </source>
</evidence>
<feature type="domain" description="Ig-like" evidence="8">
    <location>
        <begin position="749"/>
        <end position="841"/>
    </location>
</feature>
<dbReference type="PANTHER" id="PTHR23278">
    <property type="entry name" value="SIDESTEP PROTEIN"/>
    <property type="match status" value="1"/>
</dbReference>
<dbReference type="Gene3D" id="2.60.40.10">
    <property type="entry name" value="Immunoglobulins"/>
    <property type="match status" value="5"/>
</dbReference>
<keyword evidence="5" id="KW-1015">Disulfide bond</keyword>
<feature type="compositionally biased region" description="Polar residues" evidence="6">
    <location>
        <begin position="373"/>
        <end position="388"/>
    </location>
</feature>
<feature type="transmembrane region" description="Helical" evidence="7">
    <location>
        <begin position="1077"/>
        <end position="1099"/>
    </location>
</feature>
<gene>
    <name evidence="9" type="ORF">ODALV1_LOCUS7582</name>
</gene>
<dbReference type="Pfam" id="PF00047">
    <property type="entry name" value="ig"/>
    <property type="match status" value="1"/>
</dbReference>
<dbReference type="SMART" id="SM00409">
    <property type="entry name" value="IG"/>
    <property type="match status" value="5"/>
</dbReference>
<dbReference type="SMART" id="SM00408">
    <property type="entry name" value="IGc2"/>
    <property type="match status" value="5"/>
</dbReference>
<accession>A0ABP1QC43</accession>
<dbReference type="InterPro" id="IPR003598">
    <property type="entry name" value="Ig_sub2"/>
</dbReference>
<comment type="subcellular location">
    <subcellularLocation>
        <location evidence="1">Membrane</location>
        <topology evidence="1">Single-pass membrane protein</topology>
    </subcellularLocation>
</comment>
<dbReference type="InterPro" id="IPR013162">
    <property type="entry name" value="CD80_C2-set"/>
</dbReference>
<feature type="compositionally biased region" description="Low complexity" evidence="6">
    <location>
        <begin position="155"/>
        <end position="164"/>
    </location>
</feature>
<evidence type="ECO:0000256" key="3">
    <source>
        <dbReference type="ARBA" id="ARBA00022989"/>
    </source>
</evidence>
<feature type="region of interest" description="Disordered" evidence="6">
    <location>
        <begin position="155"/>
        <end position="269"/>
    </location>
</feature>
<dbReference type="InterPro" id="IPR013106">
    <property type="entry name" value="Ig_V-set"/>
</dbReference>
<keyword evidence="2 7" id="KW-0812">Transmembrane</keyword>
<dbReference type="SUPFAM" id="SSF49265">
    <property type="entry name" value="Fibronectin type III"/>
    <property type="match status" value="1"/>
</dbReference>
<feature type="compositionally biased region" description="Basic and acidic residues" evidence="6">
    <location>
        <begin position="165"/>
        <end position="177"/>
    </location>
</feature>
<feature type="domain" description="Ig-like" evidence="8">
    <location>
        <begin position="650"/>
        <end position="744"/>
    </location>
</feature>
<proteinExistence type="predicted"/>
<dbReference type="EMBL" id="CAXLJM020000024">
    <property type="protein sequence ID" value="CAL8090212.1"/>
    <property type="molecule type" value="Genomic_DNA"/>
</dbReference>
<feature type="region of interest" description="Disordered" evidence="6">
    <location>
        <begin position="356"/>
        <end position="402"/>
    </location>
</feature>